<accession>A0AAN8D858</accession>
<proteinExistence type="predicted"/>
<feature type="compositionally biased region" description="Basic residues" evidence="1">
    <location>
        <begin position="29"/>
        <end position="47"/>
    </location>
</feature>
<keyword evidence="3" id="KW-1185">Reference proteome</keyword>
<gene>
    <name evidence="2" type="ORF">CesoFtcFv8_001107</name>
</gene>
<sequence>MVSEVGWLVGGSWAALQSGERDYDPGVSSRRRARLPGRSGHGRRRMRTAPGWAQRLLRPWGRPVDQGERGSCWRSFGTYGLLFLLVIRIFGRTPMAGLVGRAG</sequence>
<evidence type="ECO:0000313" key="3">
    <source>
        <dbReference type="Proteomes" id="UP001335648"/>
    </source>
</evidence>
<comment type="caution">
    <text evidence="2">The sequence shown here is derived from an EMBL/GenBank/DDBJ whole genome shotgun (WGS) entry which is preliminary data.</text>
</comment>
<dbReference type="Proteomes" id="UP001335648">
    <property type="component" value="Unassembled WGS sequence"/>
</dbReference>
<evidence type="ECO:0000256" key="1">
    <source>
        <dbReference type="SAM" id="MobiDB-lite"/>
    </source>
</evidence>
<feature type="region of interest" description="Disordered" evidence="1">
    <location>
        <begin position="18"/>
        <end position="47"/>
    </location>
</feature>
<evidence type="ECO:0000313" key="2">
    <source>
        <dbReference type="EMBL" id="KAK5915525.1"/>
    </source>
</evidence>
<dbReference type="AlphaFoldDB" id="A0AAN8D858"/>
<dbReference type="EMBL" id="JAULUE010002046">
    <property type="protein sequence ID" value="KAK5915525.1"/>
    <property type="molecule type" value="Genomic_DNA"/>
</dbReference>
<organism evidence="2 3">
    <name type="scientific">Champsocephalus esox</name>
    <name type="common">pike icefish</name>
    <dbReference type="NCBI Taxonomy" id="159716"/>
    <lineage>
        <taxon>Eukaryota</taxon>
        <taxon>Metazoa</taxon>
        <taxon>Chordata</taxon>
        <taxon>Craniata</taxon>
        <taxon>Vertebrata</taxon>
        <taxon>Euteleostomi</taxon>
        <taxon>Actinopterygii</taxon>
        <taxon>Neopterygii</taxon>
        <taxon>Teleostei</taxon>
        <taxon>Neoteleostei</taxon>
        <taxon>Acanthomorphata</taxon>
        <taxon>Eupercaria</taxon>
        <taxon>Perciformes</taxon>
        <taxon>Notothenioidei</taxon>
        <taxon>Channichthyidae</taxon>
        <taxon>Champsocephalus</taxon>
    </lineage>
</organism>
<name>A0AAN8D858_9TELE</name>
<protein>
    <submittedName>
        <fullName evidence="2">Uncharacterized protein</fullName>
    </submittedName>
</protein>
<reference evidence="2 3" key="1">
    <citation type="journal article" date="2023" name="Mol. Biol. Evol.">
        <title>Genomics of Secondarily Temperate Adaptation in the Only Non-Antarctic Icefish.</title>
        <authorList>
            <person name="Rivera-Colon A.G."/>
            <person name="Rayamajhi N."/>
            <person name="Minhas B.F."/>
            <person name="Madrigal G."/>
            <person name="Bilyk K.T."/>
            <person name="Yoon V."/>
            <person name="Hune M."/>
            <person name="Gregory S."/>
            <person name="Cheng C.H.C."/>
            <person name="Catchen J.M."/>
        </authorList>
    </citation>
    <scope>NUCLEOTIDE SEQUENCE [LARGE SCALE GENOMIC DNA]</scope>
    <source>
        <strain evidence="2">JC2023a</strain>
    </source>
</reference>